<gene>
    <name evidence="1" type="ORF">COZ82_02020</name>
</gene>
<reference evidence="2" key="1">
    <citation type="submission" date="2017-09" db="EMBL/GenBank/DDBJ databases">
        <title>Depth-based differentiation of microbial function through sediment-hosted aquifers and enrichment of novel symbionts in the deep terrestrial subsurface.</title>
        <authorList>
            <person name="Probst A.J."/>
            <person name="Ladd B."/>
            <person name="Jarett J.K."/>
            <person name="Geller-Mcgrath D.E."/>
            <person name="Sieber C.M.K."/>
            <person name="Emerson J.B."/>
            <person name="Anantharaman K."/>
            <person name="Thomas B.C."/>
            <person name="Malmstrom R."/>
            <person name="Stieglmeier M."/>
            <person name="Klingl A."/>
            <person name="Woyke T."/>
            <person name="Ryan C.M."/>
            <person name="Banfield J.F."/>
        </authorList>
    </citation>
    <scope>NUCLEOTIDE SEQUENCE [LARGE SCALE GENOMIC DNA]</scope>
</reference>
<dbReference type="Proteomes" id="UP000230837">
    <property type="component" value="Unassembled WGS sequence"/>
</dbReference>
<sequence>MRKYLFPLPVLLVILSMLIPNLTFAYFSTNQTATVINDSQILFTVTYKFGFKKYNGMMPIGAVRGLEFGNPSPYLGYKILDKQGKTVIDGTAYSIVLSDAKVVNNSYYIPKGVLKTFTLVTLYSLPKETSINDVSLRVTSLPFMMQNEKKEIMAKMNPSELQYYTTPIVHLDK</sequence>
<evidence type="ECO:0000313" key="2">
    <source>
        <dbReference type="Proteomes" id="UP000230837"/>
    </source>
</evidence>
<name>A0A2M7IP27_9BACT</name>
<comment type="caution">
    <text evidence="1">The sequence shown here is derived from an EMBL/GenBank/DDBJ whole genome shotgun (WGS) entry which is preliminary data.</text>
</comment>
<organism evidence="1 2">
    <name type="scientific">Candidatus Kaiserbacteria bacterium CG_4_8_14_3_um_filter_38_9</name>
    <dbReference type="NCBI Taxonomy" id="1974599"/>
    <lineage>
        <taxon>Bacteria</taxon>
        <taxon>Candidatus Kaiseribacteriota</taxon>
    </lineage>
</organism>
<proteinExistence type="predicted"/>
<protein>
    <submittedName>
        <fullName evidence="1">Uncharacterized protein</fullName>
    </submittedName>
</protein>
<accession>A0A2M7IP27</accession>
<dbReference type="AlphaFoldDB" id="A0A2M7IP27"/>
<dbReference type="EMBL" id="PFHR01000112">
    <property type="protein sequence ID" value="PIW96984.1"/>
    <property type="molecule type" value="Genomic_DNA"/>
</dbReference>
<evidence type="ECO:0000313" key="1">
    <source>
        <dbReference type="EMBL" id="PIW96984.1"/>
    </source>
</evidence>